<gene>
    <name evidence="2" type="ORF">ACFPZJ_29680</name>
</gene>
<protein>
    <submittedName>
        <fullName evidence="2">Right-handed parallel beta-helix repeat-containing protein</fullName>
    </submittedName>
</protein>
<proteinExistence type="predicted"/>
<feature type="domain" description="Right handed beta helix" evidence="1">
    <location>
        <begin position="255"/>
        <end position="396"/>
    </location>
</feature>
<evidence type="ECO:0000313" key="3">
    <source>
        <dbReference type="Proteomes" id="UP001596154"/>
    </source>
</evidence>
<dbReference type="PROSITE" id="PS51257">
    <property type="entry name" value="PROKAR_LIPOPROTEIN"/>
    <property type="match status" value="1"/>
</dbReference>
<reference evidence="3" key="1">
    <citation type="journal article" date="2019" name="Int. J. Syst. Evol. Microbiol.">
        <title>The Global Catalogue of Microorganisms (GCM) 10K type strain sequencing project: providing services to taxonomists for standard genome sequencing and annotation.</title>
        <authorList>
            <consortium name="The Broad Institute Genomics Platform"/>
            <consortium name="The Broad Institute Genome Sequencing Center for Infectious Disease"/>
            <person name="Wu L."/>
            <person name="Ma J."/>
        </authorList>
    </citation>
    <scope>NUCLEOTIDE SEQUENCE [LARGE SCALE GENOMIC DNA]</scope>
    <source>
        <strain evidence="3">CGMCC 4.7248</strain>
    </source>
</reference>
<dbReference type="SMART" id="SM00710">
    <property type="entry name" value="PbH1"/>
    <property type="match status" value="9"/>
</dbReference>
<dbReference type="InterPro" id="IPR006626">
    <property type="entry name" value="PbH1"/>
</dbReference>
<sequence>MRGTARRPRASRAPRRIVRVGGVLAVAGLLAASGCLSTPHYSTHRTYYISPQGDDRRDGLSPDEAWRSLKRLTGVQVNPGDRVLLKAGGKFAGPLELRQDDAGRADRPVTIGSYGTGRAVIDAAGTHGIAVYRTAGVDVRDLIIVGKGASYTGKGGIHLYSDLPDDRKLDRVTVSGVDVSGFRVGIQVGGAAGRTGFKNVTVSNSVLHDNRDMGLFTFGPRFNATSPVYAHENVRISRVETYNVMGDPSADDHHTGNGIVLSSVNGATVAHSSAHDNGARASKEAGEGPVGIWAFDATRVVLQHNTAYRQNSGSKVDGAGFGLDRNVSRSVIQYNLAFGNDGPGFQTYTNLKNGAHTNNVFRYNVSSDNGRLLPHRGGISIQGKDIRDLYVYQNTVVLTNTAGQLGPAVRVTGEAHGVVVRNNLLVTDASPVAVMDEDYSSQELSLQGNNYFSTDRRPVVLWDDQTYRDLNSWREETRQESVGGRSTGLSTDPCFSGGAKPIVSAPDKAALLVPKCNAMEGKGVSLNTPFTVDPSFPDYFGKPTGTPPPVGAMRAR</sequence>
<dbReference type="Pfam" id="PF13229">
    <property type="entry name" value="Beta_helix"/>
    <property type="match status" value="1"/>
</dbReference>
<dbReference type="InterPro" id="IPR012334">
    <property type="entry name" value="Pectin_lyas_fold"/>
</dbReference>
<dbReference type="Gene3D" id="2.160.20.10">
    <property type="entry name" value="Single-stranded right-handed beta-helix, Pectin lyase-like"/>
    <property type="match status" value="1"/>
</dbReference>
<name>A0ABW0UXF3_9ACTN</name>
<dbReference type="InterPro" id="IPR011050">
    <property type="entry name" value="Pectin_lyase_fold/virulence"/>
</dbReference>
<dbReference type="SUPFAM" id="SSF51126">
    <property type="entry name" value="Pectin lyase-like"/>
    <property type="match status" value="1"/>
</dbReference>
<dbReference type="Proteomes" id="UP001596154">
    <property type="component" value="Unassembled WGS sequence"/>
</dbReference>
<evidence type="ECO:0000259" key="1">
    <source>
        <dbReference type="Pfam" id="PF13229"/>
    </source>
</evidence>
<comment type="caution">
    <text evidence="2">The sequence shown here is derived from an EMBL/GenBank/DDBJ whole genome shotgun (WGS) entry which is preliminary data.</text>
</comment>
<evidence type="ECO:0000313" key="2">
    <source>
        <dbReference type="EMBL" id="MFC5637863.1"/>
    </source>
</evidence>
<dbReference type="RefSeq" id="WP_381028338.1">
    <property type="nucleotide sequence ID" value="NZ_JBHSNY010000011.1"/>
</dbReference>
<organism evidence="2 3">
    <name type="scientific">Streptomyces bullii</name>
    <dbReference type="NCBI Taxonomy" id="349910"/>
    <lineage>
        <taxon>Bacteria</taxon>
        <taxon>Bacillati</taxon>
        <taxon>Actinomycetota</taxon>
        <taxon>Actinomycetes</taxon>
        <taxon>Kitasatosporales</taxon>
        <taxon>Streptomycetaceae</taxon>
        <taxon>Streptomyces</taxon>
    </lineage>
</organism>
<accession>A0ABW0UXF3</accession>
<dbReference type="InterPro" id="IPR039448">
    <property type="entry name" value="Beta_helix"/>
</dbReference>
<keyword evidence="3" id="KW-1185">Reference proteome</keyword>
<dbReference type="EMBL" id="JBHSNY010000011">
    <property type="protein sequence ID" value="MFC5637863.1"/>
    <property type="molecule type" value="Genomic_DNA"/>
</dbReference>